<evidence type="ECO:0000313" key="6">
    <source>
        <dbReference type="EMBL" id="MFC5662278.1"/>
    </source>
</evidence>
<dbReference type="EC" id="2.3.2.6" evidence="4"/>
<dbReference type="Pfam" id="PF03588">
    <property type="entry name" value="Leu_Phe_trans"/>
    <property type="match status" value="1"/>
</dbReference>
<dbReference type="HAMAP" id="MF_00688">
    <property type="entry name" value="Leu_Phe_trans"/>
    <property type="match status" value="1"/>
</dbReference>
<name>A0ABW0WVI1_9ACTN</name>
<dbReference type="GO" id="GO:0008914">
    <property type="term" value="F:leucyl-tRNA--protein transferase activity"/>
    <property type="evidence" value="ECO:0007669"/>
    <property type="project" value="UniProtKB-EC"/>
</dbReference>
<evidence type="ECO:0000256" key="5">
    <source>
        <dbReference type="SAM" id="MobiDB-lite"/>
    </source>
</evidence>
<dbReference type="InterPro" id="IPR004616">
    <property type="entry name" value="Leu/Phe-tRNA_Trfase"/>
</dbReference>
<accession>A0ABW0WVI1</accession>
<dbReference type="InterPro" id="IPR042203">
    <property type="entry name" value="Leu/Phe-tRNA_Trfase_C"/>
</dbReference>
<protein>
    <recommendedName>
        <fullName evidence="4">Leucyl/phenylalanyl-tRNA--protein transferase</fullName>
        <ecNumber evidence="4">2.3.2.6</ecNumber>
    </recommendedName>
    <alternativeName>
        <fullName evidence="4">L/F-transferase</fullName>
    </alternativeName>
    <alternativeName>
        <fullName evidence="4">Leucyltransferase</fullName>
    </alternativeName>
    <alternativeName>
        <fullName evidence="4">Phenyalanyltransferase</fullName>
    </alternativeName>
</protein>
<comment type="catalytic activity">
    <reaction evidence="4">
        <text>N-terminal L-arginyl-[protein] + L-leucyl-tRNA(Leu) = N-terminal L-leucyl-L-arginyl-[protein] + tRNA(Leu) + H(+)</text>
        <dbReference type="Rhea" id="RHEA:50416"/>
        <dbReference type="Rhea" id="RHEA-COMP:9613"/>
        <dbReference type="Rhea" id="RHEA-COMP:9622"/>
        <dbReference type="Rhea" id="RHEA-COMP:12672"/>
        <dbReference type="Rhea" id="RHEA-COMP:12673"/>
        <dbReference type="ChEBI" id="CHEBI:15378"/>
        <dbReference type="ChEBI" id="CHEBI:64719"/>
        <dbReference type="ChEBI" id="CHEBI:78442"/>
        <dbReference type="ChEBI" id="CHEBI:78494"/>
        <dbReference type="ChEBI" id="CHEBI:133044"/>
        <dbReference type="EC" id="2.3.2.6"/>
    </reaction>
</comment>
<comment type="catalytic activity">
    <reaction evidence="4">
        <text>N-terminal L-lysyl-[protein] + L-leucyl-tRNA(Leu) = N-terminal L-leucyl-L-lysyl-[protein] + tRNA(Leu) + H(+)</text>
        <dbReference type="Rhea" id="RHEA:12340"/>
        <dbReference type="Rhea" id="RHEA-COMP:9613"/>
        <dbReference type="Rhea" id="RHEA-COMP:9622"/>
        <dbReference type="Rhea" id="RHEA-COMP:12670"/>
        <dbReference type="Rhea" id="RHEA-COMP:12671"/>
        <dbReference type="ChEBI" id="CHEBI:15378"/>
        <dbReference type="ChEBI" id="CHEBI:65249"/>
        <dbReference type="ChEBI" id="CHEBI:78442"/>
        <dbReference type="ChEBI" id="CHEBI:78494"/>
        <dbReference type="ChEBI" id="CHEBI:133043"/>
        <dbReference type="EC" id="2.3.2.6"/>
    </reaction>
</comment>
<evidence type="ECO:0000313" key="7">
    <source>
        <dbReference type="Proteomes" id="UP001595975"/>
    </source>
</evidence>
<comment type="catalytic activity">
    <reaction evidence="4">
        <text>L-phenylalanyl-tRNA(Phe) + an N-terminal L-alpha-aminoacyl-[protein] = an N-terminal L-phenylalanyl-L-alpha-aminoacyl-[protein] + tRNA(Phe)</text>
        <dbReference type="Rhea" id="RHEA:43632"/>
        <dbReference type="Rhea" id="RHEA-COMP:9668"/>
        <dbReference type="Rhea" id="RHEA-COMP:9699"/>
        <dbReference type="Rhea" id="RHEA-COMP:10636"/>
        <dbReference type="Rhea" id="RHEA-COMP:10637"/>
        <dbReference type="ChEBI" id="CHEBI:78442"/>
        <dbReference type="ChEBI" id="CHEBI:78531"/>
        <dbReference type="ChEBI" id="CHEBI:78597"/>
        <dbReference type="ChEBI" id="CHEBI:83561"/>
        <dbReference type="EC" id="2.3.2.6"/>
    </reaction>
</comment>
<evidence type="ECO:0000256" key="2">
    <source>
        <dbReference type="ARBA" id="ARBA00022679"/>
    </source>
</evidence>
<dbReference type="SUPFAM" id="SSF55729">
    <property type="entry name" value="Acyl-CoA N-acyltransferases (Nat)"/>
    <property type="match status" value="1"/>
</dbReference>
<dbReference type="Proteomes" id="UP001595975">
    <property type="component" value="Unassembled WGS sequence"/>
</dbReference>
<evidence type="ECO:0000256" key="3">
    <source>
        <dbReference type="ARBA" id="ARBA00023315"/>
    </source>
</evidence>
<organism evidence="6 7">
    <name type="scientific">Kitasatospora misakiensis</name>
    <dbReference type="NCBI Taxonomy" id="67330"/>
    <lineage>
        <taxon>Bacteria</taxon>
        <taxon>Bacillati</taxon>
        <taxon>Actinomycetota</taxon>
        <taxon>Actinomycetes</taxon>
        <taxon>Kitasatosporales</taxon>
        <taxon>Streptomycetaceae</taxon>
        <taxon>Kitasatospora</taxon>
    </lineage>
</organism>
<evidence type="ECO:0000256" key="1">
    <source>
        <dbReference type="ARBA" id="ARBA00022490"/>
    </source>
</evidence>
<keyword evidence="3 4" id="KW-0012">Acyltransferase</keyword>
<comment type="caution">
    <text evidence="6">The sequence shown here is derived from an EMBL/GenBank/DDBJ whole genome shotgun (WGS) entry which is preliminary data.</text>
</comment>
<keyword evidence="2 4" id="KW-0808">Transferase</keyword>
<dbReference type="EMBL" id="JBHSOF010000003">
    <property type="protein sequence ID" value="MFC5662278.1"/>
    <property type="molecule type" value="Genomic_DNA"/>
</dbReference>
<dbReference type="InterPro" id="IPR042221">
    <property type="entry name" value="Leu/Phe-tRNA_Trfase_N"/>
</dbReference>
<comment type="similarity">
    <text evidence="4">Belongs to the L/F-transferase family.</text>
</comment>
<proteinExistence type="inferred from homology"/>
<dbReference type="PANTHER" id="PTHR30098:SF2">
    <property type="entry name" value="LEUCYL_PHENYLALANYL-TRNA--PROTEIN TRANSFERASE"/>
    <property type="match status" value="1"/>
</dbReference>
<comment type="subcellular location">
    <subcellularLocation>
        <location evidence="4">Cytoplasm</location>
    </subcellularLocation>
</comment>
<dbReference type="InterPro" id="IPR016181">
    <property type="entry name" value="Acyl_CoA_acyltransferase"/>
</dbReference>
<sequence length="308" mass="32133">MTAAAPEEVFAAVDVARAPADGPAAFGGDLAPGTLLAAYRHGLFPLPAADDYASAFNEARHEEAVLAGRITLLPGSGSGSGSGSGTGTGTDDADPYALAWWSPDPRPVLAADGVRLGRKLSRMLRNRLEWWTTADTAFEEVLAACAEGRQPPWLTADLREALVGLHRLGAAHSAEVWEGGELVGGVFGVAAGPVLSLDSMFHRRPDAARVAVADLAARFDAAGGRLLDAQWDSPHVRSLGATPQPRARYLAALTDGAGGAAEPVRPLDTARLPAARLAPEKPRPPFPPGHGHGHGHGHRHPYRNARGD</sequence>
<dbReference type="Gene3D" id="3.30.70.3550">
    <property type="entry name" value="Leucyl/phenylalanyl-tRNA-protein transferase, N-terminal domain"/>
    <property type="match status" value="1"/>
</dbReference>
<dbReference type="RefSeq" id="WP_380223874.1">
    <property type="nucleotide sequence ID" value="NZ_JBHSOF010000003.1"/>
</dbReference>
<dbReference type="PANTHER" id="PTHR30098">
    <property type="entry name" value="LEUCYL/PHENYLALANYL-TRNA--PROTEIN TRANSFERASE"/>
    <property type="match status" value="1"/>
</dbReference>
<keyword evidence="7" id="KW-1185">Reference proteome</keyword>
<evidence type="ECO:0000256" key="4">
    <source>
        <dbReference type="HAMAP-Rule" id="MF_00688"/>
    </source>
</evidence>
<comment type="function">
    <text evidence="4">Functions in the N-end rule pathway of protein degradation where it conjugates Leu, Phe and, less efficiently, Met from aminoacyl-tRNAs to the N-termini of proteins containing an N-terminal arginine or lysine.</text>
</comment>
<dbReference type="Gene3D" id="3.40.630.70">
    <property type="entry name" value="Leucyl/phenylalanyl-tRNA-protein transferase, C-terminal domain"/>
    <property type="match status" value="1"/>
</dbReference>
<keyword evidence="1 4" id="KW-0963">Cytoplasm</keyword>
<gene>
    <name evidence="4" type="primary">aat</name>
    <name evidence="6" type="ORF">ACFP3U_04695</name>
</gene>
<feature type="region of interest" description="Disordered" evidence="5">
    <location>
        <begin position="278"/>
        <end position="308"/>
    </location>
</feature>
<feature type="compositionally biased region" description="Basic residues" evidence="5">
    <location>
        <begin position="291"/>
        <end position="308"/>
    </location>
</feature>
<reference evidence="7" key="1">
    <citation type="journal article" date="2019" name="Int. J. Syst. Evol. Microbiol.">
        <title>The Global Catalogue of Microorganisms (GCM) 10K type strain sequencing project: providing services to taxonomists for standard genome sequencing and annotation.</title>
        <authorList>
            <consortium name="The Broad Institute Genomics Platform"/>
            <consortium name="The Broad Institute Genome Sequencing Center for Infectious Disease"/>
            <person name="Wu L."/>
            <person name="Ma J."/>
        </authorList>
    </citation>
    <scope>NUCLEOTIDE SEQUENCE [LARGE SCALE GENOMIC DNA]</scope>
    <source>
        <strain evidence="7">CGMCC 4.1437</strain>
    </source>
</reference>